<dbReference type="Pfam" id="PF05929">
    <property type="entry name" value="Phage_GPO"/>
    <property type="match status" value="1"/>
</dbReference>
<name>A0A261RDF2_9BORD</name>
<comment type="caution">
    <text evidence="2">The sequence shown here is derived from an EMBL/GenBank/DDBJ whole genome shotgun (WGS) entry which is preliminary data.</text>
</comment>
<evidence type="ECO:0008006" key="4">
    <source>
        <dbReference type="Google" id="ProtNLM"/>
    </source>
</evidence>
<gene>
    <name evidence="2" type="ORF">CAL26_06000</name>
</gene>
<evidence type="ECO:0000256" key="1">
    <source>
        <dbReference type="SAM" id="MobiDB-lite"/>
    </source>
</evidence>
<protein>
    <recommendedName>
        <fullName evidence="4">Phage capsid protein</fullName>
    </recommendedName>
</protein>
<evidence type="ECO:0000313" key="2">
    <source>
        <dbReference type="EMBL" id="OZI23034.1"/>
    </source>
</evidence>
<dbReference type="InterPro" id="IPR009228">
    <property type="entry name" value="Capsid_scaffold_GpO"/>
</dbReference>
<dbReference type="EMBL" id="NEVJ01000002">
    <property type="protein sequence ID" value="OZI23034.1"/>
    <property type="molecule type" value="Genomic_DNA"/>
</dbReference>
<evidence type="ECO:0000313" key="3">
    <source>
        <dbReference type="Proteomes" id="UP000216857"/>
    </source>
</evidence>
<dbReference type="Proteomes" id="UP000216857">
    <property type="component" value="Unassembled WGS sequence"/>
</dbReference>
<sequence>MTAPLPNTRPSTTYRQNIMKWFTVAKEGQTTDGRKILRAWLEQIAETFNRQTYGARVWLEHLRGTLPDSPFKAYGDVTAVRTQEGDDGKLILQAQIDPTPALIAMNKDRQKIYTSIEVDPNFAETGKAYLLGLGVTDTPASLGTDALAFCAQHPEEVHPFKSRKQNPNTLFTSAIPVEFDFSGDQSDHDAGLLTKITEMFKAMTAKAQPEKFSELAQAFTAFAQAYAQTQKDTADSVEALAAKVDSMGAGFVTAEQFQALTDKLDLTDRTPGTRAPAKGGDGVVRTDC</sequence>
<reference evidence="2" key="1">
    <citation type="submission" date="2017-05" db="EMBL/GenBank/DDBJ databases">
        <title>Complete and WGS of Bordetella genogroups.</title>
        <authorList>
            <person name="Spilker T."/>
            <person name="Lipuma J."/>
        </authorList>
    </citation>
    <scope>NUCLEOTIDE SEQUENCE</scope>
    <source>
        <strain evidence="2">AU21707</strain>
    </source>
</reference>
<feature type="region of interest" description="Disordered" evidence="1">
    <location>
        <begin position="265"/>
        <end position="288"/>
    </location>
</feature>
<proteinExistence type="predicted"/>
<accession>A0A261RDF2</accession>
<dbReference type="AlphaFoldDB" id="A0A261RDF2"/>
<keyword evidence="3" id="KW-1185">Reference proteome</keyword>
<organism evidence="2 3">
    <name type="scientific">Bordetella genomosp. 9</name>
    <dbReference type="NCBI Taxonomy" id="1416803"/>
    <lineage>
        <taxon>Bacteria</taxon>
        <taxon>Pseudomonadati</taxon>
        <taxon>Pseudomonadota</taxon>
        <taxon>Betaproteobacteria</taxon>
        <taxon>Burkholderiales</taxon>
        <taxon>Alcaligenaceae</taxon>
        <taxon>Bordetella</taxon>
    </lineage>
</organism>